<accession>A0A075M0W4</accession>
<dbReference type="STRING" id="1343739.PAP_00005"/>
<name>A0A075M0W4_9EURY</name>
<dbReference type="InterPro" id="IPR058496">
    <property type="entry name" value="DUF8183_N"/>
</dbReference>
<dbReference type="Pfam" id="PF26556">
    <property type="entry name" value="DUF8183"/>
    <property type="match status" value="1"/>
</dbReference>
<reference evidence="3 4" key="2">
    <citation type="journal article" date="2015" name="Genome Announc.">
        <title>Complete Genome Sequence of Hyperthermophilic Piezophilic Archaeon Palaeococcus pacificus DY20341T, Isolated from Deep-Sea Hydrothermal Sediments.</title>
        <authorList>
            <person name="Zeng X."/>
            <person name="Jebbar M."/>
            <person name="Shao Z."/>
        </authorList>
    </citation>
    <scope>NUCLEOTIDE SEQUENCE [LARGE SCALE GENOMIC DNA]</scope>
    <source>
        <strain evidence="3 4">DY20341</strain>
    </source>
</reference>
<dbReference type="eggNOG" id="arCOG05407">
    <property type="taxonomic scope" value="Archaea"/>
</dbReference>
<dbReference type="Proteomes" id="UP000027981">
    <property type="component" value="Chromosome"/>
</dbReference>
<feature type="domain" description="DUF8183" evidence="2">
    <location>
        <begin position="4"/>
        <end position="134"/>
    </location>
</feature>
<evidence type="ECO:0000259" key="1">
    <source>
        <dbReference type="Pfam" id="PF26555"/>
    </source>
</evidence>
<reference evidence="4" key="1">
    <citation type="submission" date="2013-06" db="EMBL/GenBank/DDBJ databases">
        <title>Complete Genome Sequence of Hyperthermophilic Palaeococcus pacificus DY20341T, Isolated from a Deep-Sea Hydrothermal Sediments.</title>
        <authorList>
            <person name="Zeng X."/>
            <person name="Shao Z."/>
        </authorList>
    </citation>
    <scope>NUCLEOTIDE SEQUENCE [LARGE SCALE GENOMIC DNA]</scope>
    <source>
        <strain evidence="4">DY20341</strain>
    </source>
</reference>
<evidence type="ECO:0000313" key="3">
    <source>
        <dbReference type="EMBL" id="AIF70428.1"/>
    </source>
</evidence>
<dbReference type="OrthoDB" id="91412at2157"/>
<evidence type="ECO:0000313" key="4">
    <source>
        <dbReference type="Proteomes" id="UP000027981"/>
    </source>
</evidence>
<proteinExistence type="predicted"/>
<feature type="domain" description="DUF8183" evidence="1">
    <location>
        <begin position="135"/>
        <end position="194"/>
    </location>
</feature>
<dbReference type="KEGG" id="ppac:PAP_00005"/>
<dbReference type="InterPro" id="IPR058836">
    <property type="entry name" value="DUF8183_C"/>
</dbReference>
<evidence type="ECO:0000259" key="2">
    <source>
        <dbReference type="Pfam" id="PF26556"/>
    </source>
</evidence>
<dbReference type="Pfam" id="PF26555">
    <property type="entry name" value="HTH_78"/>
    <property type="match status" value="1"/>
</dbReference>
<sequence>MEENVLEWLVQGTDDAKDIVDLPWNLKRVKENYYVAEHPKMPFLLNIVFSDTFVHLIVSTGIETASLDSKERLKMYRVLLLLNEKINLMKFTLSGINEEIIIRVDLDRNSLGKAEFNDALTALLIGLNEMVAALNLEEEFQETVFERIALMILDRLSKGASEGDIITFLVEKVGLDRKEAEMLLEEVIKSKSETGVSMDYI</sequence>
<keyword evidence="4" id="KW-1185">Reference proteome</keyword>
<dbReference type="AlphaFoldDB" id="A0A075M0W4"/>
<dbReference type="EMBL" id="CP006019">
    <property type="protein sequence ID" value="AIF70428.1"/>
    <property type="molecule type" value="Genomic_DNA"/>
</dbReference>
<organism evidence="3 4">
    <name type="scientific">Palaeococcus pacificus DY20341</name>
    <dbReference type="NCBI Taxonomy" id="1343739"/>
    <lineage>
        <taxon>Archaea</taxon>
        <taxon>Methanobacteriati</taxon>
        <taxon>Methanobacteriota</taxon>
        <taxon>Thermococci</taxon>
        <taxon>Thermococcales</taxon>
        <taxon>Thermococcaceae</taxon>
        <taxon>Palaeococcus</taxon>
    </lineage>
</organism>
<protein>
    <submittedName>
        <fullName evidence="3">Uncharacterized protein</fullName>
    </submittedName>
</protein>
<gene>
    <name evidence="3" type="ORF">PAP_00005</name>
</gene>